<dbReference type="Pfam" id="PF00888">
    <property type="entry name" value="Cullin"/>
    <property type="match status" value="1"/>
</dbReference>
<dbReference type="InterPro" id="IPR045093">
    <property type="entry name" value="Cullin"/>
</dbReference>
<evidence type="ECO:0000256" key="8">
    <source>
        <dbReference type="SAM" id="Coils"/>
    </source>
</evidence>
<keyword evidence="3" id="KW-1017">Isopeptide bond</keyword>
<dbReference type="InterPro" id="IPR019559">
    <property type="entry name" value="Cullin_neddylation_domain"/>
</dbReference>
<sequence>MSRLGGTQVLATAQVKRTAGDHAALLSYGAAKRSKLSAVAVTEIKEIENMTDTAAATTDTQKRANFSALTVGNPNGVNKISPSLASVKTGTARKLVIKNFKNKPKLPENYQEQTWEKLQEAVIAIQTSKSIRYSLEELYQAVENMCNHKMASTLYTKLTRLTEVHVQANIEQFLAESMDRHIFLKKMNECWQSHCRQMIMIRSIFLYLDRTYVLQNPSILSIWDMGLHLFRVYIVLNNLVQTRTVEGLLMLIEKERQGDTVDRTLLKSLLRMLSDLQIYQDAFETKFLVATERLYAAEGQRLMNEHDVPEYLAHVDKRLQEENERLLHYLDASTKWSLIHTVEKQLLSEHITSILQKGLSGLLDENRISDLSLLYNLYSRVKNGLVELCLSFNSYIKKKGKTIVIDPEKDKTMVQELLDFKDKMDNIVNTCFHRNEKFANSLKEAFEAFVNQRTNKPAELIAKFVDCKLRAGNKEATEEELERLLDKIMVLFRFIHGKDVFEAFYKKDLAKRLLVGKSASVDAEKSMLSKLKQEIKQYAGNLQNELSASNLDLTVSILTMGYWPTYPVMEVTLPPEMVQYQDVFNKFYLGKHSGRKLQWQPTLGHCVLKAWFNQGNKEFQVSLFQALVLIMFNDSDNLSLEDIKAATNIEDGELRRTLQSLACGKARVLKKNPRGRDVADNDRFVFNADFTNKLFRIKINQIQMKETNEEQKATEERVYQDRQYQIDAAIVRIMKMRKTLTHNLLISELYNQLKFPVKPADLKKRIESLIDRDYMERDKDNANEYNYVA</sequence>
<dbReference type="InterPro" id="IPR036317">
    <property type="entry name" value="Cullin_homology_sf"/>
</dbReference>
<name>A0A154PQT8_DUFNO</name>
<dbReference type="FunFam" id="1.20.1310.10:FF:000008">
    <property type="entry name" value="Cullin 4B"/>
    <property type="match status" value="1"/>
</dbReference>
<evidence type="ECO:0000256" key="5">
    <source>
        <dbReference type="ARBA" id="ARBA00022843"/>
    </source>
</evidence>
<dbReference type="InterPro" id="IPR016157">
    <property type="entry name" value="Cullin_CS"/>
</dbReference>
<organism evidence="10 11">
    <name type="scientific">Dufourea novaeangliae</name>
    <name type="common">Sweat bee</name>
    <dbReference type="NCBI Taxonomy" id="178035"/>
    <lineage>
        <taxon>Eukaryota</taxon>
        <taxon>Metazoa</taxon>
        <taxon>Ecdysozoa</taxon>
        <taxon>Arthropoda</taxon>
        <taxon>Hexapoda</taxon>
        <taxon>Insecta</taxon>
        <taxon>Pterygota</taxon>
        <taxon>Neoptera</taxon>
        <taxon>Endopterygota</taxon>
        <taxon>Hymenoptera</taxon>
        <taxon>Apocrita</taxon>
        <taxon>Aculeata</taxon>
        <taxon>Apoidea</taxon>
        <taxon>Anthophila</taxon>
        <taxon>Halictidae</taxon>
        <taxon>Rophitinae</taxon>
        <taxon>Dufourea</taxon>
    </lineage>
</organism>
<accession>A0A154PQT8</accession>
<dbReference type="FunFam" id="3.30.230.130:FF:000001">
    <property type="entry name" value="Cullin 4A"/>
    <property type="match status" value="1"/>
</dbReference>
<evidence type="ECO:0000259" key="9">
    <source>
        <dbReference type="PROSITE" id="PS50069"/>
    </source>
</evidence>
<dbReference type="SMART" id="SM00884">
    <property type="entry name" value="Cullin_Nedd8"/>
    <property type="match status" value="1"/>
</dbReference>
<dbReference type="PROSITE" id="PS50069">
    <property type="entry name" value="CULLIN_2"/>
    <property type="match status" value="1"/>
</dbReference>
<evidence type="ECO:0000256" key="7">
    <source>
        <dbReference type="RuleBase" id="RU003829"/>
    </source>
</evidence>
<dbReference type="FunFam" id="1.10.10.10:FF:000050">
    <property type="entry name" value="Cullin 4B"/>
    <property type="match status" value="1"/>
</dbReference>
<evidence type="ECO:0000256" key="3">
    <source>
        <dbReference type="ARBA" id="ARBA00022499"/>
    </source>
</evidence>
<dbReference type="Gene3D" id="3.30.230.130">
    <property type="entry name" value="Cullin, Chain C, Domain 2"/>
    <property type="match status" value="1"/>
</dbReference>
<dbReference type="STRING" id="178035.A0A154PQT8"/>
<keyword evidence="11" id="KW-1185">Reference proteome</keyword>
<dbReference type="Gene3D" id="1.10.10.10">
    <property type="entry name" value="Winged helix-like DNA-binding domain superfamily/Winged helix DNA-binding domain"/>
    <property type="match status" value="1"/>
</dbReference>
<dbReference type="InterPro" id="IPR001373">
    <property type="entry name" value="Cullin_N"/>
</dbReference>
<evidence type="ECO:0000313" key="10">
    <source>
        <dbReference type="EMBL" id="KZC13628.1"/>
    </source>
</evidence>
<dbReference type="Proteomes" id="UP000076502">
    <property type="component" value="Unassembled WGS sequence"/>
</dbReference>
<dbReference type="InterPro" id="IPR016159">
    <property type="entry name" value="Cullin_repeat-like_dom_sf"/>
</dbReference>
<comment type="similarity">
    <text evidence="2 6 7">Belongs to the cullin family.</text>
</comment>
<evidence type="ECO:0000256" key="1">
    <source>
        <dbReference type="ARBA" id="ARBA00004906"/>
    </source>
</evidence>
<feature type="coiled-coil region" evidence="8">
    <location>
        <begin position="521"/>
        <end position="548"/>
    </location>
</feature>
<dbReference type="FunFam" id="1.20.1310.10:FF:000004">
    <property type="entry name" value="Cullin 4B"/>
    <property type="match status" value="1"/>
</dbReference>
<dbReference type="Pfam" id="PF10557">
    <property type="entry name" value="Cullin_Nedd8"/>
    <property type="match status" value="1"/>
</dbReference>
<evidence type="ECO:0000256" key="2">
    <source>
        <dbReference type="ARBA" id="ARBA00006019"/>
    </source>
</evidence>
<dbReference type="InterPro" id="IPR016158">
    <property type="entry name" value="Cullin_homology"/>
</dbReference>
<dbReference type="OrthoDB" id="27073at2759"/>
<keyword evidence="8" id="KW-0175">Coiled coil</keyword>
<dbReference type="InterPro" id="IPR059120">
    <property type="entry name" value="Cullin-like_AB"/>
</dbReference>
<dbReference type="PROSITE" id="PS01256">
    <property type="entry name" value="CULLIN_1"/>
    <property type="match status" value="1"/>
</dbReference>
<dbReference type="Gene3D" id="1.20.1310.10">
    <property type="entry name" value="Cullin Repeats"/>
    <property type="match status" value="4"/>
</dbReference>
<reference evidence="10 11" key="1">
    <citation type="submission" date="2015-07" db="EMBL/GenBank/DDBJ databases">
        <title>The genome of Dufourea novaeangliae.</title>
        <authorList>
            <person name="Pan H."/>
            <person name="Kapheim K."/>
        </authorList>
    </citation>
    <scope>NUCLEOTIDE SEQUENCE [LARGE SCALE GENOMIC DNA]</scope>
    <source>
        <strain evidence="10">0120121106</strain>
        <tissue evidence="10">Whole body</tissue>
    </source>
</reference>
<dbReference type="FunFam" id="1.20.1310.10:FF:000010">
    <property type="entry name" value="Cullin 4B"/>
    <property type="match status" value="1"/>
</dbReference>
<dbReference type="GO" id="GO:0031625">
    <property type="term" value="F:ubiquitin protein ligase binding"/>
    <property type="evidence" value="ECO:0007669"/>
    <property type="project" value="InterPro"/>
</dbReference>
<dbReference type="Pfam" id="PF26557">
    <property type="entry name" value="Cullin_AB"/>
    <property type="match status" value="1"/>
</dbReference>
<dbReference type="SUPFAM" id="SSF46785">
    <property type="entry name" value="Winged helix' DNA-binding domain"/>
    <property type="match status" value="1"/>
</dbReference>
<dbReference type="PANTHER" id="PTHR11932">
    <property type="entry name" value="CULLIN"/>
    <property type="match status" value="1"/>
</dbReference>
<evidence type="ECO:0000256" key="4">
    <source>
        <dbReference type="ARBA" id="ARBA00022786"/>
    </source>
</evidence>
<keyword evidence="5" id="KW-0832">Ubl conjugation</keyword>
<feature type="domain" description="Cullin family profile" evidence="9">
    <location>
        <begin position="456"/>
        <end position="662"/>
    </location>
</feature>
<keyword evidence="4" id="KW-0833">Ubl conjugation pathway</keyword>
<dbReference type="EMBL" id="KQ435007">
    <property type="protein sequence ID" value="KZC13628.1"/>
    <property type="molecule type" value="Genomic_DNA"/>
</dbReference>
<dbReference type="FunFam" id="1.20.1310.10:FF:000002">
    <property type="entry name" value="cullin-3 isoform X1"/>
    <property type="match status" value="1"/>
</dbReference>
<dbReference type="AlphaFoldDB" id="A0A154PQT8"/>
<evidence type="ECO:0000256" key="6">
    <source>
        <dbReference type="PROSITE-ProRule" id="PRU00330"/>
    </source>
</evidence>
<dbReference type="SMART" id="SM00182">
    <property type="entry name" value="CULLIN"/>
    <property type="match status" value="1"/>
</dbReference>
<gene>
    <name evidence="10" type="ORF">WN55_05180</name>
</gene>
<dbReference type="InterPro" id="IPR036390">
    <property type="entry name" value="WH_DNA-bd_sf"/>
</dbReference>
<comment type="pathway">
    <text evidence="1">Protein modification; protein ubiquitination.</text>
</comment>
<dbReference type="SUPFAM" id="SSF75632">
    <property type="entry name" value="Cullin homology domain"/>
    <property type="match status" value="1"/>
</dbReference>
<evidence type="ECO:0000313" key="11">
    <source>
        <dbReference type="Proteomes" id="UP000076502"/>
    </source>
</evidence>
<protein>
    <submittedName>
        <fullName evidence="10">Cullin-4B</fullName>
    </submittedName>
</protein>
<dbReference type="SUPFAM" id="SSF74788">
    <property type="entry name" value="Cullin repeat-like"/>
    <property type="match status" value="1"/>
</dbReference>
<dbReference type="GO" id="GO:0031461">
    <property type="term" value="C:cullin-RING ubiquitin ligase complex"/>
    <property type="evidence" value="ECO:0007669"/>
    <property type="project" value="InterPro"/>
</dbReference>
<dbReference type="InterPro" id="IPR036388">
    <property type="entry name" value="WH-like_DNA-bd_sf"/>
</dbReference>
<dbReference type="GO" id="GO:0006511">
    <property type="term" value="P:ubiquitin-dependent protein catabolic process"/>
    <property type="evidence" value="ECO:0007669"/>
    <property type="project" value="InterPro"/>
</dbReference>
<proteinExistence type="inferred from homology"/>